<dbReference type="NCBIfam" id="NF004225">
    <property type="entry name" value="PRK05672.1"/>
    <property type="match status" value="1"/>
</dbReference>
<dbReference type="HAMAP" id="MF_01902">
    <property type="entry name" value="DNApol_error_prone"/>
    <property type="match status" value="1"/>
</dbReference>
<keyword evidence="5 13" id="KW-0963">Cytoplasm</keyword>
<keyword evidence="16" id="KW-1185">Reference proteome</keyword>
<name>A0A3E1KBZ4_9GAMM</name>
<dbReference type="PANTHER" id="PTHR32294">
    <property type="entry name" value="DNA POLYMERASE III SUBUNIT ALPHA"/>
    <property type="match status" value="1"/>
</dbReference>
<comment type="similarity">
    <text evidence="2 13">Belongs to the DNA polymerase type-C family. DnaE2 subfamily.</text>
</comment>
<dbReference type="Pfam" id="PF01336">
    <property type="entry name" value="tRNA_anti-codon"/>
    <property type="match status" value="1"/>
</dbReference>
<dbReference type="AlphaFoldDB" id="A0A3E1KBZ4"/>
<dbReference type="InterPro" id="IPR004013">
    <property type="entry name" value="PHP_dom"/>
</dbReference>
<proteinExistence type="inferred from homology"/>
<dbReference type="InterPro" id="IPR023073">
    <property type="entry name" value="DnaE2"/>
</dbReference>
<dbReference type="InterPro" id="IPR004365">
    <property type="entry name" value="NA-bd_OB_tRNA"/>
</dbReference>
<evidence type="ECO:0000256" key="1">
    <source>
        <dbReference type="ARBA" id="ARBA00004496"/>
    </source>
</evidence>
<keyword evidence="10 13" id="KW-0239">DNA-directed DNA polymerase</keyword>
<dbReference type="InterPro" id="IPR040982">
    <property type="entry name" value="DNA_pol3_finger"/>
</dbReference>
<dbReference type="Pfam" id="PF02811">
    <property type="entry name" value="PHP"/>
    <property type="match status" value="1"/>
</dbReference>
<dbReference type="InterPro" id="IPR016195">
    <property type="entry name" value="Pol/histidinol_Pase-like"/>
</dbReference>
<evidence type="ECO:0000256" key="4">
    <source>
        <dbReference type="ARBA" id="ARBA00017273"/>
    </source>
</evidence>
<keyword evidence="7 13" id="KW-0548">Nucleotidyltransferase</keyword>
<dbReference type="OrthoDB" id="9803237at2"/>
<dbReference type="GO" id="GO:0005737">
    <property type="term" value="C:cytoplasm"/>
    <property type="evidence" value="ECO:0007669"/>
    <property type="project" value="UniProtKB-SubCell"/>
</dbReference>
<protein>
    <recommendedName>
        <fullName evidence="4 13">Error-prone DNA polymerase</fullName>
        <ecNumber evidence="3 13">2.7.7.7</ecNumber>
    </recommendedName>
</protein>
<dbReference type="RefSeq" id="WP_116649411.1">
    <property type="nucleotide sequence ID" value="NZ_QUZK01000012.1"/>
</dbReference>
<comment type="subcellular location">
    <subcellularLocation>
        <location evidence="1 13">Cytoplasm</location>
    </subcellularLocation>
</comment>
<evidence type="ECO:0000256" key="5">
    <source>
        <dbReference type="ARBA" id="ARBA00022490"/>
    </source>
</evidence>
<dbReference type="EMBL" id="QUZK01000012">
    <property type="protein sequence ID" value="RFF32229.1"/>
    <property type="molecule type" value="Genomic_DNA"/>
</dbReference>
<dbReference type="Pfam" id="PF07733">
    <property type="entry name" value="DNA_pol3_alpha"/>
    <property type="match status" value="1"/>
</dbReference>
<dbReference type="InterPro" id="IPR003141">
    <property type="entry name" value="Pol/His_phosphatase_N"/>
</dbReference>
<keyword evidence="8 13" id="KW-0235">DNA replication</keyword>
<evidence type="ECO:0000256" key="2">
    <source>
        <dbReference type="ARBA" id="ARBA00007391"/>
    </source>
</evidence>
<dbReference type="GO" id="GO:0006260">
    <property type="term" value="P:DNA replication"/>
    <property type="evidence" value="ECO:0007669"/>
    <property type="project" value="UniProtKB-KW"/>
</dbReference>
<comment type="catalytic activity">
    <reaction evidence="12 13">
        <text>DNA(n) + a 2'-deoxyribonucleoside 5'-triphosphate = DNA(n+1) + diphosphate</text>
        <dbReference type="Rhea" id="RHEA:22508"/>
        <dbReference type="Rhea" id="RHEA-COMP:17339"/>
        <dbReference type="Rhea" id="RHEA-COMP:17340"/>
        <dbReference type="ChEBI" id="CHEBI:33019"/>
        <dbReference type="ChEBI" id="CHEBI:61560"/>
        <dbReference type="ChEBI" id="CHEBI:173112"/>
        <dbReference type="EC" id="2.7.7.7"/>
    </reaction>
</comment>
<dbReference type="PANTHER" id="PTHR32294:SF4">
    <property type="entry name" value="ERROR-PRONE DNA POLYMERASE"/>
    <property type="match status" value="1"/>
</dbReference>
<reference evidence="15 16" key="1">
    <citation type="submission" date="2018-08" db="EMBL/GenBank/DDBJ databases">
        <title>Wenzhouxiangella salilacus sp. nov., a novel bacterium isolated from a saline lake in Xinjiang Province, China.</title>
        <authorList>
            <person name="Han S."/>
        </authorList>
    </citation>
    <scope>NUCLEOTIDE SEQUENCE [LARGE SCALE GENOMIC DNA]</scope>
    <source>
        <strain evidence="15 16">XDB06</strain>
    </source>
</reference>
<keyword evidence="6 13" id="KW-0808">Transferase</keyword>
<dbReference type="GO" id="GO:0003676">
    <property type="term" value="F:nucleic acid binding"/>
    <property type="evidence" value="ECO:0007669"/>
    <property type="project" value="InterPro"/>
</dbReference>
<evidence type="ECO:0000256" key="8">
    <source>
        <dbReference type="ARBA" id="ARBA00022705"/>
    </source>
</evidence>
<dbReference type="Pfam" id="PF17657">
    <property type="entry name" value="DNA_pol3_finger"/>
    <property type="match status" value="1"/>
</dbReference>
<dbReference type="GO" id="GO:0008408">
    <property type="term" value="F:3'-5' exonuclease activity"/>
    <property type="evidence" value="ECO:0007669"/>
    <property type="project" value="InterPro"/>
</dbReference>
<keyword evidence="11 13" id="KW-0234">DNA repair</keyword>
<evidence type="ECO:0000313" key="16">
    <source>
        <dbReference type="Proteomes" id="UP000260351"/>
    </source>
</evidence>
<keyword evidence="9 13" id="KW-0227">DNA damage</keyword>
<dbReference type="Gene3D" id="1.10.150.870">
    <property type="match status" value="1"/>
</dbReference>
<organism evidence="15 16">
    <name type="scientific">Wenzhouxiangella sediminis</name>
    <dbReference type="NCBI Taxonomy" id="1792836"/>
    <lineage>
        <taxon>Bacteria</taxon>
        <taxon>Pseudomonadati</taxon>
        <taxon>Pseudomonadota</taxon>
        <taxon>Gammaproteobacteria</taxon>
        <taxon>Chromatiales</taxon>
        <taxon>Wenzhouxiangellaceae</taxon>
        <taxon>Wenzhouxiangella</taxon>
    </lineage>
</organism>
<dbReference type="CDD" id="cd04485">
    <property type="entry name" value="DnaE_OBF"/>
    <property type="match status" value="1"/>
</dbReference>
<evidence type="ECO:0000256" key="11">
    <source>
        <dbReference type="ARBA" id="ARBA00023204"/>
    </source>
</evidence>
<evidence type="ECO:0000313" key="15">
    <source>
        <dbReference type="EMBL" id="RFF32229.1"/>
    </source>
</evidence>
<dbReference type="SUPFAM" id="SSF89550">
    <property type="entry name" value="PHP domain-like"/>
    <property type="match status" value="1"/>
</dbReference>
<dbReference type="InterPro" id="IPR011708">
    <property type="entry name" value="DNA_pol3_alpha_NTPase_dom"/>
</dbReference>
<sequence>MSESAQSTPEYAELHALSAFSFRRSAAHPQALVRRAAECGYSALAITDECSMAGVVRAHEAAREHGLHLIVGSELHLDDLHLVLLAPDRTAYAQICRLITRARRRAGKGAYRVLPEDLDEGLDDVLAIWKPTRQVGRNPLARVVPAEEPGPSMLDRNTAWLKERFGGRLWLGATRLLAPGERAWFRELDALGRRHGIPRLACGDVRLGVREDKPLLDVFTALEMGRPVADCGLALAASGERHLRERKVLAKLYPAEWLAETLRLAGRCGFSLDQLHYHYPRELVPAPLSPGQHLRRLALAGARRRYGDPVPEKVQALLSRELALIEDMGVEAFFLTVHDLVVFARSRGILCQGRGSAANSAVCYCLGVTEVDPSKQQLLFERFLSKERNEPPDIDVDFEHERREEVLQYVYEKYGRERAALAATVICYRPRSAMQDVGRALGLEPERVNRLTASLAWWDEPGVWPERLRECGLDPDAALTKRFLELTGRLIGFPRHLSQHVGGMVISDTPLHELVPVENAAMADRTIIQWDKDDLESLGLLKVDCLALGMLTVIRKAMDLINSQHQAPSTSPTKKPKNEHKLTLATIPREDSRTYDMLCRGDAVGVFQVESRAQMAMLPRLKPRCFYDLVIEVAIVRPGPIQGDMVHPYLERRRHPEQVSYPSPELKNVLERTLGVPIFQEQVMQIAMVAAGFSPGEADQLRRAMAAWRRRGGLEPFRERLMSGMRERGYSEEFAERIYRQICGFGEYGFPESHAASFALLTYVSSWLKCHHPAAFACALLNSQPMGFYAPAQIINDVKRHGVRVLPVDVRYSEWDCTLTKTQKNQNTKTPIRLGLRMIKGFREDIAVGIAEARRTAPFYSVDELAERAGLDRGSMKKLADAGALKGLAGHRHRARWAALGARRQGDLLADAEIREQPVQLSLPDARSELVDDYASLGLSLERHPLKLLRRRLGRHVLRASDLPRQADGRRTVAAGLVTHRQRPGTASGVVFLSLEDETGIVNVVVWPKLLERYRQAVLGGSILRVAGKLQNVEGVCHLVAERIDSLDTWLTELDSRSRDFC</sequence>
<dbReference type="GO" id="GO:0003887">
    <property type="term" value="F:DNA-directed DNA polymerase activity"/>
    <property type="evidence" value="ECO:0007669"/>
    <property type="project" value="UniProtKB-UniRule"/>
</dbReference>
<dbReference type="Pfam" id="PF14579">
    <property type="entry name" value="HHH_6"/>
    <property type="match status" value="1"/>
</dbReference>
<dbReference type="InterPro" id="IPR029460">
    <property type="entry name" value="DNAPol_HHH"/>
</dbReference>
<dbReference type="GO" id="GO:0006281">
    <property type="term" value="P:DNA repair"/>
    <property type="evidence" value="ECO:0007669"/>
    <property type="project" value="UniProtKB-UniRule"/>
</dbReference>
<dbReference type="SMART" id="SM00481">
    <property type="entry name" value="POLIIIAc"/>
    <property type="match status" value="1"/>
</dbReference>
<evidence type="ECO:0000259" key="14">
    <source>
        <dbReference type="SMART" id="SM00481"/>
    </source>
</evidence>
<comment type="function">
    <text evidence="13">DNA polymerase involved in damage-induced mutagenesis and translesion synthesis (TLS). It is not the major replicative DNA polymerase.</text>
</comment>
<dbReference type="InterPro" id="IPR004805">
    <property type="entry name" value="DnaE2/DnaE/PolC"/>
</dbReference>
<dbReference type="CDD" id="cd07434">
    <property type="entry name" value="PHP_PolIIIA_DnaE2"/>
    <property type="match status" value="1"/>
</dbReference>
<feature type="domain" description="Polymerase/histidinol phosphatase N-terminal" evidence="14">
    <location>
        <begin position="12"/>
        <end position="79"/>
    </location>
</feature>
<dbReference type="Proteomes" id="UP000260351">
    <property type="component" value="Unassembled WGS sequence"/>
</dbReference>
<evidence type="ECO:0000256" key="9">
    <source>
        <dbReference type="ARBA" id="ARBA00022763"/>
    </source>
</evidence>
<evidence type="ECO:0000256" key="3">
    <source>
        <dbReference type="ARBA" id="ARBA00012417"/>
    </source>
</evidence>
<comment type="caution">
    <text evidence="15">The sequence shown here is derived from an EMBL/GenBank/DDBJ whole genome shotgun (WGS) entry which is preliminary data.</text>
</comment>
<evidence type="ECO:0000256" key="12">
    <source>
        <dbReference type="ARBA" id="ARBA00049244"/>
    </source>
</evidence>
<evidence type="ECO:0000256" key="6">
    <source>
        <dbReference type="ARBA" id="ARBA00022679"/>
    </source>
</evidence>
<evidence type="ECO:0000256" key="13">
    <source>
        <dbReference type="HAMAP-Rule" id="MF_01902"/>
    </source>
</evidence>
<dbReference type="EC" id="2.7.7.7" evidence="3 13"/>
<accession>A0A3E1KBZ4</accession>
<dbReference type="NCBIfam" id="TIGR00594">
    <property type="entry name" value="polc"/>
    <property type="match status" value="1"/>
</dbReference>
<dbReference type="Gene3D" id="3.20.20.140">
    <property type="entry name" value="Metal-dependent hydrolases"/>
    <property type="match status" value="1"/>
</dbReference>
<evidence type="ECO:0000256" key="10">
    <source>
        <dbReference type="ARBA" id="ARBA00022932"/>
    </source>
</evidence>
<evidence type="ECO:0000256" key="7">
    <source>
        <dbReference type="ARBA" id="ARBA00022695"/>
    </source>
</evidence>
<gene>
    <name evidence="13" type="primary">dnaE2</name>
    <name evidence="15" type="ORF">DZC52_01820</name>
</gene>